<protein>
    <submittedName>
        <fullName evidence="2">Uncharacterized protein</fullName>
    </submittedName>
</protein>
<proteinExistence type="predicted"/>
<sequence length="433" mass="48533">MEEPVQSSESQIHPNETAQQYKETSLSPIHYVLFPRKGGWSTFPYPDIAALLAAEGAVYYVSHLERSDDLPAAITLISLLEAEALLQQPRTVAVVAHPYWLTAVASIQPDLLITLLPEPVQEEADSPLWESCISKLVGISNLVCTSSETRYMKLVFQGVRTVWLGGEDPTPTGMMQKDEFEIPLRDYEMLFLHALKQIHSSATDTVTQLQCKLRADYYRKLRSKTGAHETISFLLAAYEYILEDSRAAATVQEAFAHAITCGRSDCLQSHYRFLSAIQARAGEVENALQVYGTTAATDQERHHYEQLCRWLEAGEHQLVQAELLRLNDDYGTALKVLDKLGGETARHWKFRIFQETGRVEEALKLVHAADIVDQASQQDYRQLSGTALALRGERHGAVTLFLESALDDEHALARIVEMELLDQAIQQLLGEVP</sequence>
<accession>A0AAP5H117</accession>
<feature type="region of interest" description="Disordered" evidence="1">
    <location>
        <begin position="1"/>
        <end position="21"/>
    </location>
</feature>
<reference evidence="2" key="1">
    <citation type="submission" date="2023-07" db="EMBL/GenBank/DDBJ databases">
        <title>Sorghum-associated microbial communities from plants grown in Nebraska, USA.</title>
        <authorList>
            <person name="Schachtman D."/>
        </authorList>
    </citation>
    <scope>NUCLEOTIDE SEQUENCE</scope>
    <source>
        <strain evidence="2">BE80</strain>
    </source>
</reference>
<dbReference type="EMBL" id="JAVDTR010000003">
    <property type="protein sequence ID" value="MDR6723011.1"/>
    <property type="molecule type" value="Genomic_DNA"/>
</dbReference>
<gene>
    <name evidence="2" type="ORF">J2W91_001463</name>
</gene>
<dbReference type="AlphaFoldDB" id="A0AAP5H117"/>
<name>A0AAP5H117_PAEAM</name>
<dbReference type="RefSeq" id="WP_310137688.1">
    <property type="nucleotide sequence ID" value="NZ_JAVDTR010000003.1"/>
</dbReference>
<evidence type="ECO:0000256" key="1">
    <source>
        <dbReference type="SAM" id="MobiDB-lite"/>
    </source>
</evidence>
<organism evidence="2 3">
    <name type="scientific">Paenibacillus amylolyticus</name>
    <dbReference type="NCBI Taxonomy" id="1451"/>
    <lineage>
        <taxon>Bacteria</taxon>
        <taxon>Bacillati</taxon>
        <taxon>Bacillota</taxon>
        <taxon>Bacilli</taxon>
        <taxon>Bacillales</taxon>
        <taxon>Paenibacillaceae</taxon>
        <taxon>Paenibacillus</taxon>
    </lineage>
</organism>
<dbReference type="Proteomes" id="UP001254832">
    <property type="component" value="Unassembled WGS sequence"/>
</dbReference>
<comment type="caution">
    <text evidence="2">The sequence shown here is derived from an EMBL/GenBank/DDBJ whole genome shotgun (WGS) entry which is preliminary data.</text>
</comment>
<evidence type="ECO:0000313" key="2">
    <source>
        <dbReference type="EMBL" id="MDR6723011.1"/>
    </source>
</evidence>
<evidence type="ECO:0000313" key="3">
    <source>
        <dbReference type="Proteomes" id="UP001254832"/>
    </source>
</evidence>